<gene>
    <name evidence="1" type="primary">S</name>
</gene>
<organismHost>
    <name type="scientific">Homo sapiens</name>
    <name type="common">Human</name>
    <dbReference type="NCBI Taxonomy" id="9606"/>
</organismHost>
<reference evidence="1" key="1">
    <citation type="journal article" date="2010" name="J. Gastroenterol.">
        <title>Significant association of different preS mutations with hepatitis B-related cirrhosis or hepatocellular carcinoma.</title>
        <authorList>
            <person name="Yin J."/>
            <person name="Xie J."/>
            <person name="Zhang H."/>
            <person name="Shen Q."/>
            <person name="Han L."/>
            <person name="Lu W."/>
            <person name="Han Y."/>
            <person name="Li C."/>
            <person name="Ni W."/>
            <person name="Wang H."/>
            <person name="Cao G."/>
        </authorList>
    </citation>
    <scope>NUCLEOTIDE SEQUENCE</scope>
    <source>
        <strain evidence="1">ZJGCHB123</strain>
    </source>
</reference>
<name>D2X4L7_HBV</name>
<dbReference type="EMBL" id="GQ858041">
    <property type="protein sequence ID" value="ADB55219.1"/>
    <property type="molecule type" value="Genomic_DNA"/>
</dbReference>
<organism evidence="1">
    <name type="scientific">Hepatitis B virus</name>
    <name type="common">HBV</name>
    <dbReference type="NCBI Taxonomy" id="10407"/>
    <lineage>
        <taxon>Viruses</taxon>
        <taxon>Riboviria</taxon>
        <taxon>Pararnavirae</taxon>
        <taxon>Artverviricota</taxon>
        <taxon>Revtraviricetes</taxon>
        <taxon>Blubervirales</taxon>
        <taxon>Hepadnaviridae</taxon>
        <taxon>Orthohepadnavirus</taxon>
        <taxon>Orthohepadnavirus hominoidei</taxon>
    </lineage>
</organism>
<proteinExistence type="predicted"/>
<accession>D2X4L7</accession>
<sequence>MEIQEQLFPFPLLLLPQGLFLLRGGHNTKI</sequence>
<organismHost>
    <name type="scientific">Pan troglodytes</name>
    <name type="common">Chimpanzee</name>
    <dbReference type="NCBI Taxonomy" id="9598"/>
</organismHost>
<evidence type="ECO:0000313" key="1">
    <source>
        <dbReference type="EMBL" id="ADB55219.1"/>
    </source>
</evidence>
<protein>
    <submittedName>
        <fullName evidence="1">Middle S protein</fullName>
    </submittedName>
</protein>
<feature type="non-terminal residue" evidence="1">
    <location>
        <position position="30"/>
    </location>
</feature>